<accession>A0A0C1Q5R5</accession>
<dbReference type="OrthoDB" id="6301382at2"/>
<name>A0A0C1Q5R5_9GAMM</name>
<gene>
    <name evidence="1" type="ORF">JF50_23705</name>
</gene>
<reference evidence="1 2" key="1">
    <citation type="submission" date="2014-12" db="EMBL/GenBank/DDBJ databases">
        <title>Draft Genome Sequence of Pseudoalteromonas luteoviolacea HI1.</title>
        <authorList>
            <person name="Asahina A.Y."/>
            <person name="Hadfield M.G."/>
        </authorList>
    </citation>
    <scope>NUCLEOTIDE SEQUENCE [LARGE SCALE GENOMIC DNA]</scope>
    <source>
        <strain evidence="1 2">HI1</strain>
    </source>
</reference>
<dbReference type="AlphaFoldDB" id="A0A0C1Q5R5"/>
<protein>
    <submittedName>
        <fullName evidence="1">Uncharacterized protein</fullName>
    </submittedName>
</protein>
<proteinExistence type="predicted"/>
<comment type="caution">
    <text evidence="1">The sequence shown here is derived from an EMBL/GenBank/DDBJ whole genome shotgun (WGS) entry which is preliminary data.</text>
</comment>
<dbReference type="EMBL" id="JWIC01000010">
    <property type="protein sequence ID" value="KID54865.1"/>
    <property type="molecule type" value="Genomic_DNA"/>
</dbReference>
<evidence type="ECO:0000313" key="1">
    <source>
        <dbReference type="EMBL" id="KID54865.1"/>
    </source>
</evidence>
<sequence length="160" mass="18652">MSLKLDNFLLVDSNWEFSQEFVEFVKSLSPDTSSQLIIAGDNTKQMLKMMFKDQIKDYSYCDFDNEISVSELATYLHEHHKIQGVLIYALDYNLADEKQKFIFNSLHAERYTIEQLPNGYDYHRINDPFNNNHLTCNSSLAATKHDTFSEFVVLKTDTTD</sequence>
<dbReference type="Proteomes" id="UP000031327">
    <property type="component" value="Unassembled WGS sequence"/>
</dbReference>
<evidence type="ECO:0000313" key="2">
    <source>
        <dbReference type="Proteomes" id="UP000031327"/>
    </source>
</evidence>
<dbReference type="RefSeq" id="WP_039611760.1">
    <property type="nucleotide sequence ID" value="NZ_JWIC01000010.1"/>
</dbReference>
<organism evidence="1 2">
    <name type="scientific">Pseudoalteromonas luteoviolacea</name>
    <dbReference type="NCBI Taxonomy" id="43657"/>
    <lineage>
        <taxon>Bacteria</taxon>
        <taxon>Pseudomonadati</taxon>
        <taxon>Pseudomonadota</taxon>
        <taxon>Gammaproteobacteria</taxon>
        <taxon>Alteromonadales</taxon>
        <taxon>Pseudoalteromonadaceae</taxon>
        <taxon>Pseudoalteromonas</taxon>
    </lineage>
</organism>